<reference evidence="3 4" key="1">
    <citation type="submission" date="2014-09" db="EMBL/GenBank/DDBJ databases">
        <title>Butyrate-producing bacteria isolated from human gut.</title>
        <authorList>
            <person name="Zhang Q."/>
            <person name="Zhao L."/>
        </authorList>
    </citation>
    <scope>NUCLEOTIDE SEQUENCE [LARGE SCALE GENOMIC DNA]</scope>
    <source>
        <strain evidence="3 4">21</strain>
    </source>
</reference>
<proteinExistence type="predicted"/>
<sequence>MMRQQKTVVSYGRAYVIRQKNRRRRRKYKWLCMGIGLLFVLVFLLKPNVQAVEDAGGWSDRVRSLELAGYLQAANLTPEETRRLLLPELQEYVTTEDVQLIFEKLGFGEYTEEILGQAQLVAGDVLSRAQWNVVYERLLEKLQVKDTVSQVMLQYLGKVFGEARIMADNGNYDCDLESCRMEYGKKYVVYVQGNLILGICSQEEQKQTEGKDSEKAENGATEQGTEVTDQITVPDTIRVLLTQDQKQNVFREDVWIKCDAEWKLCAGETEDVIPAGEARSCKVWMEEHQTDQVLAKISGDGKLKLCDSDGNEKGNYAGNLHVYRGDSGLWLVNELGMEEYLCGVVPGEMPSSFAPEALKAQAVCARTYAAIQALGTTYETYHADVDDTTACQVYLPANENQAATDAVNATAGEVLSYEGRLASVYYFSTSCGYTTGLEVWQQEPLAYLGKVSLLLSGEQPVSVDDFLKDWSVQAYDSESRFFRWKGELQVSERRDQLMKKIEEALSRQDGKLTALSRNGQHVASVSDFGDCTGIKICDRSDSGAVTDLAVIFDAGEVHVYNENLIRNLIWQICVSLTDKNGENVNTITMLPSAFFTLQEQENGRYEIMGGGLGHGIGMSQYGADGMARAGKTAAEILQYFFPGTELFLGK</sequence>
<dbReference type="RefSeq" id="WP_207657013.1">
    <property type="nucleotide sequence ID" value="NZ_CAJLEE010000003.1"/>
</dbReference>
<accession>A0A2V1JW28</accession>
<dbReference type="PANTHER" id="PTHR30032">
    <property type="entry name" value="N-ACETYLMURAMOYL-L-ALANINE AMIDASE-RELATED"/>
    <property type="match status" value="1"/>
</dbReference>
<dbReference type="InterPro" id="IPR013693">
    <property type="entry name" value="SpoIID/LytB_N"/>
</dbReference>
<dbReference type="InterPro" id="IPR013486">
    <property type="entry name" value="SpoIID/LytB"/>
</dbReference>
<protein>
    <recommendedName>
        <fullName evidence="2">Sporulation stage II protein D amidase enhancer LytB N-terminal domain-containing protein</fullName>
    </recommendedName>
</protein>
<dbReference type="Pfam" id="PF08486">
    <property type="entry name" value="SpoIID"/>
    <property type="match status" value="1"/>
</dbReference>
<feature type="compositionally biased region" description="Basic and acidic residues" evidence="1">
    <location>
        <begin position="207"/>
        <end position="217"/>
    </location>
</feature>
<dbReference type="NCBIfam" id="TIGR02669">
    <property type="entry name" value="SpoIID_LytB"/>
    <property type="match status" value="1"/>
</dbReference>
<gene>
    <name evidence="3" type="ORF">LG34_02425</name>
</gene>
<dbReference type="EMBL" id="JRFU01000022">
    <property type="protein sequence ID" value="PWE87685.1"/>
    <property type="molecule type" value="Genomic_DNA"/>
</dbReference>
<dbReference type="GO" id="GO:0030435">
    <property type="term" value="P:sporulation resulting in formation of a cellular spore"/>
    <property type="evidence" value="ECO:0007669"/>
    <property type="project" value="InterPro"/>
</dbReference>
<feature type="region of interest" description="Disordered" evidence="1">
    <location>
        <begin position="207"/>
        <end position="228"/>
    </location>
</feature>
<dbReference type="AlphaFoldDB" id="A0A2V1JW28"/>
<evidence type="ECO:0000313" key="4">
    <source>
        <dbReference type="Proteomes" id="UP000245288"/>
    </source>
</evidence>
<evidence type="ECO:0000313" key="3">
    <source>
        <dbReference type="EMBL" id="PWE87685.1"/>
    </source>
</evidence>
<dbReference type="Proteomes" id="UP000245288">
    <property type="component" value="Unassembled WGS sequence"/>
</dbReference>
<evidence type="ECO:0000259" key="2">
    <source>
        <dbReference type="Pfam" id="PF08486"/>
    </source>
</evidence>
<name>A0A2V1JW28_EUBRA</name>
<evidence type="ECO:0000256" key="1">
    <source>
        <dbReference type="SAM" id="MobiDB-lite"/>
    </source>
</evidence>
<keyword evidence="4" id="KW-1185">Reference proteome</keyword>
<dbReference type="PANTHER" id="PTHR30032:SF4">
    <property type="entry name" value="AMIDASE ENHANCER"/>
    <property type="match status" value="1"/>
</dbReference>
<dbReference type="InterPro" id="IPR051922">
    <property type="entry name" value="Bact_Sporulation_Assoc"/>
</dbReference>
<organism evidence="3 4">
    <name type="scientific">Eubacterium ramulus</name>
    <dbReference type="NCBI Taxonomy" id="39490"/>
    <lineage>
        <taxon>Bacteria</taxon>
        <taxon>Bacillati</taxon>
        <taxon>Bacillota</taxon>
        <taxon>Clostridia</taxon>
        <taxon>Eubacteriales</taxon>
        <taxon>Eubacteriaceae</taxon>
        <taxon>Eubacterium</taxon>
    </lineage>
</organism>
<dbReference type="GO" id="GO:0030288">
    <property type="term" value="C:outer membrane-bounded periplasmic space"/>
    <property type="evidence" value="ECO:0007669"/>
    <property type="project" value="TreeGrafter"/>
</dbReference>
<comment type="caution">
    <text evidence="3">The sequence shown here is derived from an EMBL/GenBank/DDBJ whole genome shotgun (WGS) entry which is preliminary data.</text>
</comment>
<feature type="domain" description="Sporulation stage II protein D amidase enhancer LytB N-terminal" evidence="2">
    <location>
        <begin position="327"/>
        <end position="417"/>
    </location>
</feature>